<dbReference type="InterPro" id="IPR011010">
    <property type="entry name" value="DNA_brk_join_enz"/>
</dbReference>
<accession>A0A0D6PE78</accession>
<dbReference type="Pfam" id="PF00589">
    <property type="entry name" value="Phage_integrase"/>
    <property type="match status" value="1"/>
</dbReference>
<evidence type="ECO:0000313" key="4">
    <source>
        <dbReference type="Proteomes" id="UP000032668"/>
    </source>
</evidence>
<dbReference type="EMBL" id="BANC01000021">
    <property type="protein sequence ID" value="GAN79513.1"/>
    <property type="molecule type" value="Genomic_DNA"/>
</dbReference>
<gene>
    <name evidence="3" type="ORF">Aam_021_101</name>
</gene>
<dbReference type="InterPro" id="IPR013762">
    <property type="entry name" value="Integrase-like_cat_sf"/>
</dbReference>
<protein>
    <submittedName>
        <fullName evidence="3">Phage integrase</fullName>
    </submittedName>
</protein>
<dbReference type="AlphaFoldDB" id="A0A0D6PE78"/>
<dbReference type="GO" id="GO:0015074">
    <property type="term" value="P:DNA integration"/>
    <property type="evidence" value="ECO:0007669"/>
    <property type="project" value="InterPro"/>
</dbReference>
<dbReference type="STRING" id="1120923.SAMN02746095_00600"/>
<organism evidence="3 4">
    <name type="scientific">Acidocella aminolytica 101 = DSM 11237</name>
    <dbReference type="NCBI Taxonomy" id="1120923"/>
    <lineage>
        <taxon>Bacteria</taxon>
        <taxon>Pseudomonadati</taxon>
        <taxon>Pseudomonadota</taxon>
        <taxon>Alphaproteobacteria</taxon>
        <taxon>Acetobacterales</taxon>
        <taxon>Acidocellaceae</taxon>
        <taxon>Acidocella</taxon>
    </lineage>
</organism>
<dbReference type="PROSITE" id="PS51898">
    <property type="entry name" value="TYR_RECOMBINASE"/>
    <property type="match status" value="1"/>
</dbReference>
<name>A0A0D6PE78_9PROT</name>
<evidence type="ECO:0000313" key="3">
    <source>
        <dbReference type="EMBL" id="GAN79513.1"/>
    </source>
</evidence>
<sequence length="210" mass="23808">MGHSEYDPGVAGKHAWNAGRKLGAKRAFKHQQVWAIRFWLDHQNRLRDRALFDLAIDSKLRGCDIVKIKICDIVSGGRIKTRAIVVQQKTGRPVQFELLEPARNSILAWLECRGGTLDDFVFPSRLDHADHISTRQYARLVDEWVAGIGLRREDYGTHSLRRTKASIIYKQTGNLRAVQILLGHTKIESTVRYLGVDIEDALLLAEGTEV</sequence>
<comment type="caution">
    <text evidence="3">The sequence shown here is derived from an EMBL/GenBank/DDBJ whole genome shotgun (WGS) entry which is preliminary data.</text>
</comment>
<dbReference type="Proteomes" id="UP000032668">
    <property type="component" value="Unassembled WGS sequence"/>
</dbReference>
<reference evidence="3 4" key="1">
    <citation type="submission" date="2012-11" db="EMBL/GenBank/DDBJ databases">
        <title>Whole genome sequence of Acidocella aminolytica 101 = DSM 11237.</title>
        <authorList>
            <person name="Azuma Y."/>
            <person name="Higashiura N."/>
            <person name="Hirakawa H."/>
            <person name="Matsushita K."/>
        </authorList>
    </citation>
    <scope>NUCLEOTIDE SEQUENCE [LARGE SCALE GENOMIC DNA]</scope>
    <source>
        <strain evidence="4">101 / DSM 11237</strain>
    </source>
</reference>
<evidence type="ECO:0000256" key="1">
    <source>
        <dbReference type="ARBA" id="ARBA00023172"/>
    </source>
</evidence>
<dbReference type="OrthoDB" id="5297095at2"/>
<feature type="domain" description="Tyr recombinase" evidence="2">
    <location>
        <begin position="23"/>
        <end position="206"/>
    </location>
</feature>
<dbReference type="SUPFAM" id="SSF56349">
    <property type="entry name" value="DNA breaking-rejoining enzymes"/>
    <property type="match status" value="1"/>
</dbReference>
<dbReference type="InterPro" id="IPR002104">
    <property type="entry name" value="Integrase_catalytic"/>
</dbReference>
<evidence type="ECO:0000259" key="2">
    <source>
        <dbReference type="PROSITE" id="PS51898"/>
    </source>
</evidence>
<keyword evidence="1" id="KW-0233">DNA recombination</keyword>
<dbReference type="Gene3D" id="1.10.443.10">
    <property type="entry name" value="Intergrase catalytic core"/>
    <property type="match status" value="1"/>
</dbReference>
<dbReference type="GO" id="GO:0003677">
    <property type="term" value="F:DNA binding"/>
    <property type="evidence" value="ECO:0007669"/>
    <property type="project" value="InterPro"/>
</dbReference>
<keyword evidence="4" id="KW-1185">Reference proteome</keyword>
<dbReference type="GO" id="GO:0006310">
    <property type="term" value="P:DNA recombination"/>
    <property type="evidence" value="ECO:0007669"/>
    <property type="project" value="UniProtKB-KW"/>
</dbReference>
<proteinExistence type="predicted"/>